<accession>A0A1I7BR85</accession>
<sequence length="174" mass="20317">MKSSLLIAFLCCAFSLTFAQDRKLFEQKKKPLLSVRKTGPYIGLQQGRYRQLEFGAEMQFKQVKLIHPKTHAVNMGFDYNFKENVLGYSAGYWFKKGRLNLTYGGSIALRSNFEETRFGIGPAIGYKFLPLHLQTGYMFLTPSESFTNTNHLYISLRFVLINDRDYNWRKRNKK</sequence>
<dbReference type="RefSeq" id="WP_139230411.1">
    <property type="nucleotide sequence ID" value="NZ_FPAS01000006.1"/>
</dbReference>
<keyword evidence="1" id="KW-0732">Signal</keyword>
<gene>
    <name evidence="2" type="ORF">SAMN05216474_3020</name>
</gene>
<feature type="chain" id="PRO_5014667242" description="Outer membrane protein beta-barrel domain-containing protein" evidence="1">
    <location>
        <begin position="20"/>
        <end position="174"/>
    </location>
</feature>
<dbReference type="Proteomes" id="UP000236454">
    <property type="component" value="Unassembled WGS sequence"/>
</dbReference>
<feature type="signal peptide" evidence="1">
    <location>
        <begin position="1"/>
        <end position="19"/>
    </location>
</feature>
<dbReference type="OrthoDB" id="671926at2"/>
<dbReference type="EMBL" id="FPAS01000006">
    <property type="protein sequence ID" value="SFT89714.1"/>
    <property type="molecule type" value="Genomic_DNA"/>
</dbReference>
<evidence type="ECO:0000313" key="3">
    <source>
        <dbReference type="Proteomes" id="UP000236454"/>
    </source>
</evidence>
<name>A0A1I7BR85_9FLAO</name>
<proteinExistence type="predicted"/>
<reference evidence="2 3" key="1">
    <citation type="submission" date="2016-10" db="EMBL/GenBank/DDBJ databases">
        <authorList>
            <person name="de Groot N.N."/>
        </authorList>
    </citation>
    <scope>NUCLEOTIDE SEQUENCE [LARGE SCALE GENOMIC DNA]</scope>
    <source>
        <strain evidence="2 3">CGMCC 1.7005</strain>
    </source>
</reference>
<evidence type="ECO:0000313" key="2">
    <source>
        <dbReference type="EMBL" id="SFT89714.1"/>
    </source>
</evidence>
<keyword evidence="3" id="KW-1185">Reference proteome</keyword>
<evidence type="ECO:0008006" key="4">
    <source>
        <dbReference type="Google" id="ProtNLM"/>
    </source>
</evidence>
<protein>
    <recommendedName>
        <fullName evidence="4">Outer membrane protein beta-barrel domain-containing protein</fullName>
    </recommendedName>
</protein>
<evidence type="ECO:0000256" key="1">
    <source>
        <dbReference type="SAM" id="SignalP"/>
    </source>
</evidence>
<dbReference type="AlphaFoldDB" id="A0A1I7BR85"/>
<organism evidence="2 3">
    <name type="scientific">Lishizhenia tianjinensis</name>
    <dbReference type="NCBI Taxonomy" id="477690"/>
    <lineage>
        <taxon>Bacteria</taxon>
        <taxon>Pseudomonadati</taxon>
        <taxon>Bacteroidota</taxon>
        <taxon>Flavobacteriia</taxon>
        <taxon>Flavobacteriales</taxon>
        <taxon>Crocinitomicaceae</taxon>
        <taxon>Lishizhenia</taxon>
    </lineage>
</organism>
<dbReference type="STRING" id="477690.SAMN05216474_3020"/>